<reference evidence="1" key="1">
    <citation type="journal article" date="2014" name="Front. Microbiol.">
        <title>High frequency of phylogenetically diverse reductive dehalogenase-homologous genes in deep subseafloor sedimentary metagenomes.</title>
        <authorList>
            <person name="Kawai M."/>
            <person name="Futagami T."/>
            <person name="Toyoda A."/>
            <person name="Takaki Y."/>
            <person name="Nishi S."/>
            <person name="Hori S."/>
            <person name="Arai W."/>
            <person name="Tsubouchi T."/>
            <person name="Morono Y."/>
            <person name="Uchiyama I."/>
            <person name="Ito T."/>
            <person name="Fujiyama A."/>
            <person name="Inagaki F."/>
            <person name="Takami H."/>
        </authorList>
    </citation>
    <scope>NUCLEOTIDE SEQUENCE</scope>
    <source>
        <strain evidence="1">Expedition CK06-06</strain>
    </source>
</reference>
<comment type="caution">
    <text evidence="1">The sequence shown here is derived from an EMBL/GenBank/DDBJ whole genome shotgun (WGS) entry which is preliminary data.</text>
</comment>
<gene>
    <name evidence="1" type="ORF">S01H4_15852</name>
</gene>
<evidence type="ECO:0000313" key="1">
    <source>
        <dbReference type="EMBL" id="GAG71872.1"/>
    </source>
</evidence>
<dbReference type="EMBL" id="BART01006948">
    <property type="protein sequence ID" value="GAG71872.1"/>
    <property type="molecule type" value="Genomic_DNA"/>
</dbReference>
<sequence length="76" mass="8617">MEADQVPGTPPSEQLREARYRMLGLQFKDYENEIRQHSSNMLPKDLFEFGEDVESITIANCDATLNAYAHVAVDQA</sequence>
<dbReference type="AlphaFoldDB" id="X1ARB2"/>
<organism evidence="1">
    <name type="scientific">marine sediment metagenome</name>
    <dbReference type="NCBI Taxonomy" id="412755"/>
    <lineage>
        <taxon>unclassified sequences</taxon>
        <taxon>metagenomes</taxon>
        <taxon>ecological metagenomes</taxon>
    </lineage>
</organism>
<accession>X1ARB2</accession>
<name>X1ARB2_9ZZZZ</name>
<protein>
    <submittedName>
        <fullName evidence="1">Uncharacterized protein</fullName>
    </submittedName>
</protein>
<proteinExistence type="predicted"/>